<proteinExistence type="inferred from homology"/>
<reference evidence="6 8" key="1">
    <citation type="journal article" date="2008" name="Science">
        <title>The Physcomitrella genome reveals evolutionary insights into the conquest of land by plants.</title>
        <authorList>
            <person name="Rensing S."/>
            <person name="Lang D."/>
            <person name="Zimmer A."/>
            <person name="Terry A."/>
            <person name="Salamov A."/>
            <person name="Shapiro H."/>
            <person name="Nishiyama T."/>
            <person name="Perroud P.-F."/>
            <person name="Lindquist E."/>
            <person name="Kamisugi Y."/>
            <person name="Tanahashi T."/>
            <person name="Sakakibara K."/>
            <person name="Fujita T."/>
            <person name="Oishi K."/>
            <person name="Shin-I T."/>
            <person name="Kuroki Y."/>
            <person name="Toyoda A."/>
            <person name="Suzuki Y."/>
            <person name="Hashimoto A."/>
            <person name="Yamaguchi K."/>
            <person name="Sugano A."/>
            <person name="Kohara Y."/>
            <person name="Fujiyama A."/>
            <person name="Anterola A."/>
            <person name="Aoki S."/>
            <person name="Ashton N."/>
            <person name="Barbazuk W.B."/>
            <person name="Barker E."/>
            <person name="Bennetzen J."/>
            <person name="Bezanilla M."/>
            <person name="Blankenship R."/>
            <person name="Cho S.H."/>
            <person name="Dutcher S."/>
            <person name="Estelle M."/>
            <person name="Fawcett J.A."/>
            <person name="Gundlach H."/>
            <person name="Hanada K."/>
            <person name="Heyl A."/>
            <person name="Hicks K.A."/>
            <person name="Hugh J."/>
            <person name="Lohr M."/>
            <person name="Mayer K."/>
            <person name="Melkozernov A."/>
            <person name="Murata T."/>
            <person name="Nelson D."/>
            <person name="Pils B."/>
            <person name="Prigge M."/>
            <person name="Reiss B."/>
            <person name="Renner T."/>
            <person name="Rombauts S."/>
            <person name="Rushton P."/>
            <person name="Sanderfoot A."/>
            <person name="Schween G."/>
            <person name="Shiu S.-H."/>
            <person name="Stueber K."/>
            <person name="Theodoulou F.L."/>
            <person name="Tu H."/>
            <person name="Van de Peer Y."/>
            <person name="Verrier P.J."/>
            <person name="Waters E."/>
            <person name="Wood A."/>
            <person name="Yang L."/>
            <person name="Cove D."/>
            <person name="Cuming A."/>
            <person name="Hasebe M."/>
            <person name="Lucas S."/>
            <person name="Mishler D.B."/>
            <person name="Reski R."/>
            <person name="Grigoriev I."/>
            <person name="Quatrano R.S."/>
            <person name="Boore J.L."/>
        </authorList>
    </citation>
    <scope>NUCLEOTIDE SEQUENCE [LARGE SCALE GENOMIC DNA]</scope>
    <source>
        <strain evidence="7 8">cv. Gransden 2004</strain>
    </source>
</reference>
<evidence type="ECO:0000256" key="3">
    <source>
        <dbReference type="ARBA" id="ARBA00022729"/>
    </source>
</evidence>
<reference evidence="6 8" key="2">
    <citation type="journal article" date="2018" name="Plant J.">
        <title>The Physcomitrella patens chromosome-scale assembly reveals moss genome structure and evolution.</title>
        <authorList>
            <person name="Lang D."/>
            <person name="Ullrich K.K."/>
            <person name="Murat F."/>
            <person name="Fuchs J."/>
            <person name="Jenkins J."/>
            <person name="Haas F.B."/>
            <person name="Piednoel M."/>
            <person name="Gundlach H."/>
            <person name="Van Bel M."/>
            <person name="Meyberg R."/>
            <person name="Vives C."/>
            <person name="Morata J."/>
            <person name="Symeonidi A."/>
            <person name="Hiss M."/>
            <person name="Muchero W."/>
            <person name="Kamisugi Y."/>
            <person name="Saleh O."/>
            <person name="Blanc G."/>
            <person name="Decker E.L."/>
            <person name="van Gessel N."/>
            <person name="Grimwood J."/>
            <person name="Hayes R.D."/>
            <person name="Graham S.W."/>
            <person name="Gunter L.E."/>
            <person name="McDaniel S.F."/>
            <person name="Hoernstein S.N.W."/>
            <person name="Larsson A."/>
            <person name="Li F.W."/>
            <person name="Perroud P.F."/>
            <person name="Phillips J."/>
            <person name="Ranjan P."/>
            <person name="Rokshar D.S."/>
            <person name="Rothfels C.J."/>
            <person name="Schneider L."/>
            <person name="Shu S."/>
            <person name="Stevenson D.W."/>
            <person name="Thummler F."/>
            <person name="Tillich M."/>
            <person name="Villarreal Aguilar J.C."/>
            <person name="Widiez T."/>
            <person name="Wong G.K."/>
            <person name="Wymore A."/>
            <person name="Zhang Y."/>
            <person name="Zimmer A.D."/>
            <person name="Quatrano R.S."/>
            <person name="Mayer K.F.X."/>
            <person name="Goodstein D."/>
            <person name="Casacuberta J.M."/>
            <person name="Vandepoele K."/>
            <person name="Reski R."/>
            <person name="Cuming A.C."/>
            <person name="Tuskan G.A."/>
            <person name="Maumus F."/>
            <person name="Salse J."/>
            <person name="Schmutz J."/>
            <person name="Rensing S.A."/>
        </authorList>
    </citation>
    <scope>NUCLEOTIDE SEQUENCE [LARGE SCALE GENOMIC DNA]</scope>
    <source>
        <strain evidence="7 8">cv. Gransden 2004</strain>
    </source>
</reference>
<dbReference type="Proteomes" id="UP000006727">
    <property type="component" value="Chromosome 2"/>
</dbReference>
<keyword evidence="8" id="KW-1185">Reference proteome</keyword>
<evidence type="ECO:0000256" key="5">
    <source>
        <dbReference type="SAM" id="SignalP"/>
    </source>
</evidence>
<dbReference type="AlphaFoldDB" id="A0A2K1KZJ6"/>
<dbReference type="InParanoid" id="A0A2K1KZJ6"/>
<dbReference type="InterPro" id="IPR006766">
    <property type="entry name" value="EXORDIUM-like"/>
</dbReference>
<sequence>MERCLKYPPSKFLANIGFIFWSAILLAPCADATASGVENPLAETHDHERSRRPWSTSGKYTAHKNFEEHFVSGRRLAGLVAPKPLVLPYHNGPILSRMNNVTKLYVIYYGAFTRIQRLTVRRFFRSLAPPRHRARASIPTVAKWWEITKGYQDVWGESVAQLLIPSGEIEDKSYSRGRTLDQRDIEALLLKLPHILSNQGFCQEACGQHAYLYPSGATGGQMLPYVWVGDASTQCPGLCCWPFANLNYTFMENSQDKPLLPPSGEVGVDGMIINLAKLIAGAATDPYQNAYYQGDAAAPVEAAEACSGIFGCGAYAGYPGSLMKDPVTGSSFNSFGSRGYKFLLPWMWDPKTFTCAGQSHQSTNSLQFDLNLAC</sequence>
<accession>A0A2K1KZJ6</accession>
<feature type="signal peptide" evidence="5">
    <location>
        <begin position="1"/>
        <end position="34"/>
    </location>
</feature>
<reference evidence="7" key="3">
    <citation type="submission" date="2020-12" db="UniProtKB">
        <authorList>
            <consortium name="EnsemblPlants"/>
        </authorList>
    </citation>
    <scope>IDENTIFICATION</scope>
</reference>
<dbReference type="EMBL" id="ABEU02000002">
    <property type="protein sequence ID" value="PNR59198.1"/>
    <property type="molecule type" value="Genomic_DNA"/>
</dbReference>
<evidence type="ECO:0000313" key="8">
    <source>
        <dbReference type="Proteomes" id="UP000006727"/>
    </source>
</evidence>
<evidence type="ECO:0000313" key="6">
    <source>
        <dbReference type="EMBL" id="PNR59198.1"/>
    </source>
</evidence>
<dbReference type="PaxDb" id="3218-PP1S226_22V6.1"/>
<evidence type="ECO:0000256" key="1">
    <source>
        <dbReference type="ARBA" id="ARBA00004613"/>
    </source>
</evidence>
<dbReference type="PANTHER" id="PTHR31279">
    <property type="entry name" value="PROTEIN EXORDIUM-LIKE 5"/>
    <property type="match status" value="1"/>
</dbReference>
<feature type="chain" id="PRO_5036043101" evidence="5">
    <location>
        <begin position="35"/>
        <end position="374"/>
    </location>
</feature>
<comment type="subcellular location">
    <subcellularLocation>
        <location evidence="1">Secreted</location>
    </subcellularLocation>
</comment>
<protein>
    <submittedName>
        <fullName evidence="6 7">Uncharacterized protein</fullName>
    </submittedName>
</protein>
<comment type="similarity">
    <text evidence="4">Belongs to the EXORDIUM family.</text>
</comment>
<gene>
    <name evidence="6" type="ORF">PHYPA_001989</name>
</gene>
<keyword evidence="2" id="KW-0964">Secreted</keyword>
<evidence type="ECO:0000256" key="4">
    <source>
        <dbReference type="ARBA" id="ARBA00023591"/>
    </source>
</evidence>
<dbReference type="Gramene" id="Pp3c2_280V3.1">
    <property type="protein sequence ID" value="Pp3c2_280V3.1"/>
    <property type="gene ID" value="Pp3c2_280"/>
</dbReference>
<name>A0A2K1KZJ6_PHYPA</name>
<evidence type="ECO:0000256" key="2">
    <source>
        <dbReference type="ARBA" id="ARBA00022525"/>
    </source>
</evidence>
<dbReference type="EnsemblPlants" id="Pp3c2_280V3.1">
    <property type="protein sequence ID" value="Pp3c2_280V3.1"/>
    <property type="gene ID" value="Pp3c2_280"/>
</dbReference>
<dbReference type="PANTHER" id="PTHR31279:SF79">
    <property type="entry name" value="PROTEIN EXORDIUM-LIKE 2"/>
    <property type="match status" value="1"/>
</dbReference>
<dbReference type="Pfam" id="PF04674">
    <property type="entry name" value="Phi_1"/>
    <property type="match status" value="1"/>
</dbReference>
<keyword evidence="3 5" id="KW-0732">Signal</keyword>
<dbReference type="GO" id="GO:0005576">
    <property type="term" value="C:extracellular region"/>
    <property type="evidence" value="ECO:0007669"/>
    <property type="project" value="UniProtKB-SubCell"/>
</dbReference>
<evidence type="ECO:0000313" key="7">
    <source>
        <dbReference type="EnsemblPlants" id="Pp3c2_280V3.1"/>
    </source>
</evidence>
<organism evidence="6">
    <name type="scientific">Physcomitrium patens</name>
    <name type="common">Spreading-leaved earth moss</name>
    <name type="synonym">Physcomitrella patens</name>
    <dbReference type="NCBI Taxonomy" id="3218"/>
    <lineage>
        <taxon>Eukaryota</taxon>
        <taxon>Viridiplantae</taxon>
        <taxon>Streptophyta</taxon>
        <taxon>Embryophyta</taxon>
        <taxon>Bryophyta</taxon>
        <taxon>Bryophytina</taxon>
        <taxon>Bryopsida</taxon>
        <taxon>Funariidae</taxon>
        <taxon>Funariales</taxon>
        <taxon>Funariaceae</taxon>
        <taxon>Physcomitrium</taxon>
    </lineage>
</organism>